<dbReference type="InterPro" id="IPR029058">
    <property type="entry name" value="AB_hydrolase_fold"/>
</dbReference>
<reference evidence="3 4" key="1">
    <citation type="submission" date="2023-07" db="EMBL/GenBank/DDBJ databases">
        <title>Sorghum-associated microbial communities from plants grown in Nebraska, USA.</title>
        <authorList>
            <person name="Schachtman D."/>
        </authorList>
    </citation>
    <scope>NUCLEOTIDE SEQUENCE [LARGE SCALE GENOMIC DNA]</scope>
    <source>
        <strain evidence="3 4">DS1314</strain>
    </source>
</reference>
<keyword evidence="2 3" id="KW-0378">Hydrolase</keyword>
<sequence length="288" mass="32343">MTFQSKQPQLDTPEQENIRSVVKIPRAEQWMMNPSTGGHAYQIMVYEPAEAAPTSGYPVIYVLDANAVFGTMVEAVRLQSRRPEKTGVIPAIVVGIGYPTEATFSPHRYADYTPEATTEYTHQSDGTPLPPQGGADQFLQFIEDELKPRIEVQYRINRSRQAIFGHSLGGLFVLHTLLTKPEAFRYYIAGSPSLHWNQKLMQTEEEAFIARLDSDPIQVEVWIGIGEQEKVHPAGNNGRAFRLTERLSSMNHPGLTIQFTEFEGENHVSVLPFLISRSLRLACSPETI</sequence>
<dbReference type="EMBL" id="JAUSTI010000018">
    <property type="protein sequence ID" value="MDQ0173261.1"/>
    <property type="molecule type" value="Genomic_DNA"/>
</dbReference>
<keyword evidence="4" id="KW-1185">Reference proteome</keyword>
<gene>
    <name evidence="3" type="ORF">J2T19_004754</name>
</gene>
<dbReference type="PANTHER" id="PTHR40841:SF2">
    <property type="entry name" value="SIDEROPHORE-DEGRADING ESTERASE (EUROFUNG)"/>
    <property type="match status" value="1"/>
</dbReference>
<dbReference type="InterPro" id="IPR052558">
    <property type="entry name" value="Siderophore_Hydrolase_D"/>
</dbReference>
<organism evidence="3 4">
    <name type="scientific">Paenibacillus tundrae</name>
    <dbReference type="NCBI Taxonomy" id="528187"/>
    <lineage>
        <taxon>Bacteria</taxon>
        <taxon>Bacillati</taxon>
        <taxon>Bacillota</taxon>
        <taxon>Bacilli</taxon>
        <taxon>Bacillales</taxon>
        <taxon>Paenibacillaceae</taxon>
        <taxon>Paenibacillus</taxon>
    </lineage>
</organism>
<evidence type="ECO:0000256" key="1">
    <source>
        <dbReference type="ARBA" id="ARBA00005622"/>
    </source>
</evidence>
<dbReference type="RefSeq" id="WP_307220117.1">
    <property type="nucleotide sequence ID" value="NZ_JAUSTI010000018.1"/>
</dbReference>
<protein>
    <submittedName>
        <fullName evidence="3">Alpha/beta superfamily hydrolase</fullName>
    </submittedName>
</protein>
<dbReference type="GO" id="GO:0016787">
    <property type="term" value="F:hydrolase activity"/>
    <property type="evidence" value="ECO:0007669"/>
    <property type="project" value="UniProtKB-KW"/>
</dbReference>
<comment type="caution">
    <text evidence="3">The sequence shown here is derived from an EMBL/GenBank/DDBJ whole genome shotgun (WGS) entry which is preliminary data.</text>
</comment>
<dbReference type="InterPro" id="IPR000801">
    <property type="entry name" value="Esterase-like"/>
</dbReference>
<dbReference type="PANTHER" id="PTHR40841">
    <property type="entry name" value="SIDEROPHORE TRIACETYLFUSARININE C ESTERASE"/>
    <property type="match status" value="1"/>
</dbReference>
<name>A0ABT9WJ12_9BACL</name>
<evidence type="ECO:0000313" key="4">
    <source>
        <dbReference type="Proteomes" id="UP001233836"/>
    </source>
</evidence>
<dbReference type="Proteomes" id="UP001233836">
    <property type="component" value="Unassembled WGS sequence"/>
</dbReference>
<dbReference type="SUPFAM" id="SSF53474">
    <property type="entry name" value="alpha/beta-Hydrolases"/>
    <property type="match status" value="1"/>
</dbReference>
<evidence type="ECO:0000313" key="3">
    <source>
        <dbReference type="EMBL" id="MDQ0173261.1"/>
    </source>
</evidence>
<evidence type="ECO:0000256" key="2">
    <source>
        <dbReference type="ARBA" id="ARBA00022801"/>
    </source>
</evidence>
<comment type="similarity">
    <text evidence="1">Belongs to the esterase D family.</text>
</comment>
<accession>A0ABT9WJ12</accession>
<dbReference type="Gene3D" id="3.40.50.1820">
    <property type="entry name" value="alpha/beta hydrolase"/>
    <property type="match status" value="1"/>
</dbReference>
<dbReference type="Pfam" id="PF00756">
    <property type="entry name" value="Esterase"/>
    <property type="match status" value="1"/>
</dbReference>
<proteinExistence type="inferred from homology"/>